<keyword evidence="2" id="KW-1185">Reference proteome</keyword>
<evidence type="ECO:0000313" key="2">
    <source>
        <dbReference type="Proteomes" id="UP000283805"/>
    </source>
</evidence>
<protein>
    <submittedName>
        <fullName evidence="1">Uncharacterized protein</fullName>
    </submittedName>
</protein>
<reference evidence="1 2" key="1">
    <citation type="submission" date="2018-09" db="EMBL/GenBank/DDBJ databases">
        <title>Genomic Encyclopedia of Archaeal and Bacterial Type Strains, Phase II (KMG-II): from individual species to whole genera.</title>
        <authorList>
            <person name="Goeker M."/>
        </authorList>
    </citation>
    <scope>NUCLEOTIDE SEQUENCE [LARGE SCALE GENOMIC DNA]</scope>
    <source>
        <strain evidence="1 2">DSM 13151</strain>
    </source>
</reference>
<accession>A0A3R7DF26</accession>
<sequence>MTDTLVTTLGEQLNNVTEAIEAQSLASSP</sequence>
<gene>
    <name evidence="1" type="ORF">ATJ93_0588</name>
</gene>
<dbReference type="AlphaFoldDB" id="A0A3R7DF26"/>
<name>A0A3R7DF26_9EURY</name>
<evidence type="ECO:0000313" key="1">
    <source>
        <dbReference type="EMBL" id="RKD97599.1"/>
    </source>
</evidence>
<comment type="caution">
    <text evidence="1">The sequence shown here is derived from an EMBL/GenBank/DDBJ whole genome shotgun (WGS) entry which is preliminary data.</text>
</comment>
<dbReference type="EMBL" id="RAPO01000001">
    <property type="protein sequence ID" value="RKD97599.1"/>
    <property type="molecule type" value="Genomic_DNA"/>
</dbReference>
<proteinExistence type="predicted"/>
<organism evidence="1 2">
    <name type="scientific">Halopiger aswanensis</name>
    <dbReference type="NCBI Taxonomy" id="148449"/>
    <lineage>
        <taxon>Archaea</taxon>
        <taxon>Methanobacteriati</taxon>
        <taxon>Methanobacteriota</taxon>
        <taxon>Stenosarchaea group</taxon>
        <taxon>Halobacteria</taxon>
        <taxon>Halobacteriales</taxon>
        <taxon>Natrialbaceae</taxon>
        <taxon>Halopiger</taxon>
    </lineage>
</organism>
<dbReference type="Proteomes" id="UP000283805">
    <property type="component" value="Unassembled WGS sequence"/>
</dbReference>